<dbReference type="GO" id="GO:0052621">
    <property type="term" value="F:diguanylate cyclase activity"/>
    <property type="evidence" value="ECO:0007669"/>
    <property type="project" value="UniProtKB-EC"/>
</dbReference>
<organism evidence="5 6">
    <name type="scientific">Marinomonas fungiae</name>
    <dbReference type="NCBI Taxonomy" id="1137284"/>
    <lineage>
        <taxon>Bacteria</taxon>
        <taxon>Pseudomonadati</taxon>
        <taxon>Pseudomonadota</taxon>
        <taxon>Gammaproteobacteria</taxon>
        <taxon>Oceanospirillales</taxon>
        <taxon>Oceanospirillaceae</taxon>
        <taxon>Marinomonas</taxon>
    </lineage>
</organism>
<dbReference type="InterPro" id="IPR043128">
    <property type="entry name" value="Rev_trsase/Diguanyl_cyclase"/>
</dbReference>
<dbReference type="OrthoDB" id="9812260at2"/>
<comment type="catalytic activity">
    <reaction evidence="3">
        <text>2 GTP = 3',3'-c-di-GMP + 2 diphosphate</text>
        <dbReference type="Rhea" id="RHEA:24898"/>
        <dbReference type="ChEBI" id="CHEBI:33019"/>
        <dbReference type="ChEBI" id="CHEBI:37565"/>
        <dbReference type="ChEBI" id="CHEBI:58805"/>
        <dbReference type="EC" id="2.7.7.65"/>
    </reaction>
</comment>
<keyword evidence="6" id="KW-1185">Reference proteome</keyword>
<dbReference type="Proteomes" id="UP000182769">
    <property type="component" value="Unassembled WGS sequence"/>
</dbReference>
<comment type="cofactor">
    <cofactor evidence="1">
        <name>Mg(2+)</name>
        <dbReference type="ChEBI" id="CHEBI:18420"/>
    </cofactor>
</comment>
<dbReference type="FunFam" id="3.30.70.270:FF:000001">
    <property type="entry name" value="Diguanylate cyclase domain protein"/>
    <property type="match status" value="1"/>
</dbReference>
<dbReference type="RefSeq" id="WP_055464538.1">
    <property type="nucleotide sequence ID" value="NZ_CYHG01000017.1"/>
</dbReference>
<dbReference type="Pfam" id="PF00990">
    <property type="entry name" value="GGDEF"/>
    <property type="match status" value="1"/>
</dbReference>
<sequence length="259" mass="29792">MKPDIKALEQKVTAVLANTEYQDHPLYEVLNDLWQYNQGQWSRMEHMIRLSDSYQDMILQREKTLGERFDKHLRQLEKITRISDRYQTALREANLELEQASYADALTGLPNRRKMLRRLKTEFELCPEGIFIAMIDIDHFKNINDQYGHLIGDDVLVSVGNLIEHTVGDLGHISRWGGEEFLVIFSQAEQNDVEQCLQNLVKTISAERFSNGEDYVIRTTISIGVSHFESDDSIDSLITRADSALYKAKNSGRNRVVAG</sequence>
<evidence type="ECO:0000313" key="6">
    <source>
        <dbReference type="Proteomes" id="UP000182769"/>
    </source>
</evidence>
<accession>A0A0K6ISN0</accession>
<dbReference type="EMBL" id="CYHG01000017">
    <property type="protein sequence ID" value="CUB06347.1"/>
    <property type="molecule type" value="Genomic_DNA"/>
</dbReference>
<evidence type="ECO:0000256" key="2">
    <source>
        <dbReference type="ARBA" id="ARBA00012528"/>
    </source>
</evidence>
<dbReference type="PROSITE" id="PS50887">
    <property type="entry name" value="GGDEF"/>
    <property type="match status" value="1"/>
</dbReference>
<dbReference type="Gene3D" id="3.30.70.270">
    <property type="match status" value="1"/>
</dbReference>
<dbReference type="CDD" id="cd01949">
    <property type="entry name" value="GGDEF"/>
    <property type="match status" value="1"/>
</dbReference>
<dbReference type="SUPFAM" id="SSF55073">
    <property type="entry name" value="Nucleotide cyclase"/>
    <property type="match status" value="1"/>
</dbReference>
<protein>
    <recommendedName>
        <fullName evidence="2">diguanylate cyclase</fullName>
        <ecNumber evidence="2">2.7.7.65</ecNumber>
    </recommendedName>
</protein>
<reference evidence="6" key="1">
    <citation type="submission" date="2015-08" db="EMBL/GenBank/DDBJ databases">
        <authorList>
            <person name="Varghese N."/>
        </authorList>
    </citation>
    <scope>NUCLEOTIDE SEQUENCE [LARGE SCALE GENOMIC DNA]</scope>
    <source>
        <strain evidence="6">JCM 18476</strain>
    </source>
</reference>
<dbReference type="PANTHER" id="PTHR45138:SF9">
    <property type="entry name" value="DIGUANYLATE CYCLASE DGCM-RELATED"/>
    <property type="match status" value="1"/>
</dbReference>
<dbReference type="STRING" id="1137284.GCA_001418205_03529"/>
<evidence type="ECO:0000256" key="1">
    <source>
        <dbReference type="ARBA" id="ARBA00001946"/>
    </source>
</evidence>
<dbReference type="NCBIfam" id="TIGR00254">
    <property type="entry name" value="GGDEF"/>
    <property type="match status" value="1"/>
</dbReference>
<dbReference type="PANTHER" id="PTHR45138">
    <property type="entry name" value="REGULATORY COMPONENTS OF SENSORY TRANSDUCTION SYSTEM"/>
    <property type="match status" value="1"/>
</dbReference>
<evidence type="ECO:0000313" key="5">
    <source>
        <dbReference type="EMBL" id="CUB06347.1"/>
    </source>
</evidence>
<gene>
    <name evidence="5" type="ORF">Ga0061065_11716</name>
</gene>
<dbReference type="InterPro" id="IPR029787">
    <property type="entry name" value="Nucleotide_cyclase"/>
</dbReference>
<evidence type="ECO:0000256" key="3">
    <source>
        <dbReference type="ARBA" id="ARBA00034247"/>
    </source>
</evidence>
<proteinExistence type="predicted"/>
<dbReference type="InterPro" id="IPR000160">
    <property type="entry name" value="GGDEF_dom"/>
</dbReference>
<feature type="domain" description="GGDEF" evidence="4">
    <location>
        <begin position="128"/>
        <end position="259"/>
    </location>
</feature>
<dbReference type="EC" id="2.7.7.65" evidence="2"/>
<dbReference type="SMART" id="SM00267">
    <property type="entry name" value="GGDEF"/>
    <property type="match status" value="1"/>
</dbReference>
<evidence type="ECO:0000259" key="4">
    <source>
        <dbReference type="PROSITE" id="PS50887"/>
    </source>
</evidence>
<dbReference type="AlphaFoldDB" id="A0A0K6ISN0"/>
<dbReference type="InterPro" id="IPR050469">
    <property type="entry name" value="Diguanylate_Cyclase"/>
</dbReference>
<name>A0A0K6ISN0_9GAMM</name>